<dbReference type="InterPro" id="IPR001878">
    <property type="entry name" value="Znf_CCHC"/>
</dbReference>
<evidence type="ECO:0000256" key="3">
    <source>
        <dbReference type="ARBA" id="ARBA00022833"/>
    </source>
</evidence>
<dbReference type="Pfam" id="PF19317">
    <property type="entry name" value="Gag_p24_C"/>
    <property type="match status" value="1"/>
</dbReference>
<protein>
    <submittedName>
        <fullName evidence="7">GA113 protein</fullName>
    </submittedName>
</protein>
<dbReference type="PANTHER" id="PTHR40389:SF3">
    <property type="entry name" value="IGE-BINDING PROTEIN"/>
    <property type="match status" value="1"/>
</dbReference>
<evidence type="ECO:0000313" key="8">
    <source>
        <dbReference type="Proteomes" id="UP000521525"/>
    </source>
</evidence>
<feature type="non-terminal residue" evidence="7">
    <location>
        <position position="556"/>
    </location>
</feature>
<dbReference type="InterPro" id="IPR008916">
    <property type="entry name" value="Retrov_capsid_C"/>
</dbReference>
<dbReference type="PROSITE" id="PS50158">
    <property type="entry name" value="ZF_CCHC"/>
    <property type="match status" value="1"/>
</dbReference>
<feature type="non-terminal residue" evidence="7">
    <location>
        <position position="1"/>
    </location>
</feature>
<dbReference type="GO" id="GO:0008270">
    <property type="term" value="F:zinc ion binding"/>
    <property type="evidence" value="ECO:0007669"/>
    <property type="project" value="UniProtKB-KW"/>
</dbReference>
<dbReference type="Proteomes" id="UP000521525">
    <property type="component" value="Unassembled WGS sequence"/>
</dbReference>
<proteinExistence type="predicted"/>
<dbReference type="InterPro" id="IPR008919">
    <property type="entry name" value="Retrov_capsid_N"/>
</dbReference>
<evidence type="ECO:0000313" key="7">
    <source>
        <dbReference type="EMBL" id="NWZ18012.1"/>
    </source>
</evidence>
<keyword evidence="1" id="KW-0479">Metal-binding</keyword>
<accession>A0A7K7KIH5</accession>
<organism evidence="7 8">
    <name type="scientific">Agelaius phoeniceus</name>
    <name type="common">Red-winged blackbird</name>
    <name type="synonym">Oriolus phoeniceus</name>
    <dbReference type="NCBI Taxonomy" id="39638"/>
    <lineage>
        <taxon>Eukaryota</taxon>
        <taxon>Metazoa</taxon>
        <taxon>Chordata</taxon>
        <taxon>Craniata</taxon>
        <taxon>Vertebrata</taxon>
        <taxon>Euteleostomi</taxon>
        <taxon>Archelosauria</taxon>
        <taxon>Archosauria</taxon>
        <taxon>Dinosauria</taxon>
        <taxon>Saurischia</taxon>
        <taxon>Theropoda</taxon>
        <taxon>Coelurosauria</taxon>
        <taxon>Aves</taxon>
        <taxon>Neognathae</taxon>
        <taxon>Neoaves</taxon>
        <taxon>Telluraves</taxon>
        <taxon>Australaves</taxon>
        <taxon>Passeriformes</taxon>
        <taxon>Passeroidea</taxon>
        <taxon>Icteridae</taxon>
        <taxon>Agelaius</taxon>
    </lineage>
</organism>
<dbReference type="SMART" id="SM00343">
    <property type="entry name" value="ZnF_C2HC"/>
    <property type="match status" value="1"/>
</dbReference>
<name>A0A7K7KIH5_AGEPH</name>
<dbReference type="InterPro" id="IPR050195">
    <property type="entry name" value="Primate_lentivir_Gag_pol-like"/>
</dbReference>
<dbReference type="GO" id="GO:0016032">
    <property type="term" value="P:viral process"/>
    <property type="evidence" value="ECO:0007669"/>
    <property type="project" value="InterPro"/>
</dbReference>
<dbReference type="EMBL" id="VZSP01041131">
    <property type="protein sequence ID" value="NWZ18012.1"/>
    <property type="molecule type" value="Genomic_DNA"/>
</dbReference>
<dbReference type="Pfam" id="PF00607">
    <property type="entry name" value="Gag_p24"/>
    <property type="match status" value="1"/>
</dbReference>
<feature type="compositionally biased region" description="Pro residues" evidence="5">
    <location>
        <begin position="137"/>
        <end position="162"/>
    </location>
</feature>
<evidence type="ECO:0000256" key="1">
    <source>
        <dbReference type="ARBA" id="ARBA00022723"/>
    </source>
</evidence>
<dbReference type="Pfam" id="PF00098">
    <property type="entry name" value="zf-CCHC"/>
    <property type="match status" value="1"/>
</dbReference>
<keyword evidence="2 4" id="KW-0863">Zinc-finger</keyword>
<keyword evidence="8" id="KW-1185">Reference proteome</keyword>
<evidence type="ECO:0000256" key="4">
    <source>
        <dbReference type="PROSITE-ProRule" id="PRU00047"/>
    </source>
</evidence>
<dbReference type="InterPro" id="IPR036875">
    <property type="entry name" value="Znf_CCHC_sf"/>
</dbReference>
<dbReference type="Gene3D" id="1.10.375.10">
    <property type="entry name" value="Human Immunodeficiency Virus Type 1 Capsid Protein"/>
    <property type="match status" value="1"/>
</dbReference>
<dbReference type="AlphaFoldDB" id="A0A7K7KIH5"/>
<dbReference type="SUPFAM" id="SSF47943">
    <property type="entry name" value="Retrovirus capsid protein, N-terminal core domain"/>
    <property type="match status" value="1"/>
</dbReference>
<gene>
    <name evidence="7" type="primary">Hervk_4</name>
    <name evidence="7" type="ORF">AGEPHO_R01204</name>
</gene>
<dbReference type="InterPro" id="IPR045345">
    <property type="entry name" value="Gag_p24_C"/>
</dbReference>
<dbReference type="GO" id="GO:0003676">
    <property type="term" value="F:nucleic acid binding"/>
    <property type="evidence" value="ECO:0007669"/>
    <property type="project" value="InterPro"/>
</dbReference>
<dbReference type="PANTHER" id="PTHR40389">
    <property type="entry name" value="ENDOGENOUS RETROVIRUS GROUP K MEMBER 24 GAG POLYPROTEIN-RELATED"/>
    <property type="match status" value="1"/>
</dbReference>
<dbReference type="SUPFAM" id="SSF47353">
    <property type="entry name" value="Retrovirus capsid dimerization domain-like"/>
    <property type="match status" value="1"/>
</dbReference>
<reference evidence="7 8" key="1">
    <citation type="submission" date="2019-09" db="EMBL/GenBank/DDBJ databases">
        <title>Bird 10,000 Genomes (B10K) Project - Family phase.</title>
        <authorList>
            <person name="Zhang G."/>
        </authorList>
    </citation>
    <scope>NUCLEOTIDE SEQUENCE [LARGE SCALE GENOMIC DNA]</scope>
    <source>
        <strain evidence="7">OUT-0050</strain>
        <tissue evidence="7">Muscle</tissue>
    </source>
</reference>
<evidence type="ECO:0000259" key="6">
    <source>
        <dbReference type="PROSITE" id="PS50158"/>
    </source>
</evidence>
<keyword evidence="3" id="KW-0862">Zinc</keyword>
<feature type="domain" description="CCHC-type" evidence="6">
    <location>
        <begin position="483"/>
        <end position="498"/>
    </location>
</feature>
<evidence type="ECO:0000256" key="2">
    <source>
        <dbReference type="ARBA" id="ARBA00022771"/>
    </source>
</evidence>
<dbReference type="Gene3D" id="4.10.60.10">
    <property type="entry name" value="Zinc finger, CCHC-type"/>
    <property type="match status" value="1"/>
</dbReference>
<sequence>KERQAAYDLFTDFLRGRHVKGIDLQKELPGLLAYGCAQGLFRNPHTVHELSEWRIFGDKLWQAVIDDDKTARKWGKLWRVVHDELLKYQAEERAARQASAAHERNRSYGDWFGSPLPPVTPTVNLPPASRSTLNGTAPPPACPPAVPSAPPVPVSSPTPPPLNGSLIPGSESDLARAVAQQRREAWAAVAKEFMDTGDEEARSAAMEMACPVVYSPMAGGGFQATITALDWKLLSQLRSTVSQFGVTSEPTKQMLDYIWGTQVLLPADCRTVIRLIFTQHQQLLFNAHWHAICQQCVAVVQQPGDPLYGVTLEELMGFGPFLRTEAQALIGPEKCREAMRLACLAIDRIKNPGGIPSYMGMKQGTEESFRAFIDRVANAIERAGVPEFMKGTLLKQCTLQNSNQLTKNVINTLGANWSIEEALERLANVPLGSQAMLVDAIKELGVGLQKQAESSQNQVLAALAPLQAAAINAPRAPSTSRLRCYRCGGLGHARRDCPAVSVWCKDCRLDTHNTGACRHRSGNGRASAPASCGAWTQVAAVTTSAQPASSPQPPGA</sequence>
<dbReference type="SUPFAM" id="SSF57756">
    <property type="entry name" value="Retrovirus zinc finger-like domains"/>
    <property type="match status" value="1"/>
</dbReference>
<feature type="region of interest" description="Disordered" evidence="5">
    <location>
        <begin position="122"/>
        <end position="173"/>
    </location>
</feature>
<comment type="caution">
    <text evidence="7">The sequence shown here is derived from an EMBL/GenBank/DDBJ whole genome shotgun (WGS) entry which is preliminary data.</text>
</comment>
<dbReference type="Gene3D" id="1.10.1200.30">
    <property type="match status" value="1"/>
</dbReference>
<evidence type="ECO:0000256" key="5">
    <source>
        <dbReference type="SAM" id="MobiDB-lite"/>
    </source>
</evidence>